<evidence type="ECO:0000256" key="1">
    <source>
        <dbReference type="SAM" id="MobiDB-lite"/>
    </source>
</evidence>
<organism evidence="2 3">
    <name type="scientific">Pseudoalteromonas marina</name>
    <dbReference type="NCBI Taxonomy" id="267375"/>
    <lineage>
        <taxon>Bacteria</taxon>
        <taxon>Pseudomonadati</taxon>
        <taxon>Pseudomonadota</taxon>
        <taxon>Gammaproteobacteria</taxon>
        <taxon>Alteromonadales</taxon>
        <taxon>Pseudoalteromonadaceae</taxon>
        <taxon>Pseudoalteromonas</taxon>
    </lineage>
</organism>
<sequence>MSNDLVVVKVLDVVEIPNSDSTVINGYLGDMKFNENDPSNHIHCKIFVKSSNKSLTNISKGDFISALGKINNKKSKSGFMELIVNAAQLTVCEANSLVQLGLYPNKSEPIFITSVFLNNTGYEISARYDGLSTPYIENNSIKYANDERQLRLRVSKKSRAFKTINKFITKRTGHEIKEIASQEQLDILKLFKAHVELGFVTARAIKKEINGINGTNTYLNINIDSINLFKQINSSEGNSPKTKTDDVPFGTPQYDSDGIAESFPDPDF</sequence>
<accession>A0ABT9FGL0</accession>
<gene>
    <name evidence="2" type="ORF">Q8W34_14300</name>
</gene>
<dbReference type="Proteomes" id="UP001177212">
    <property type="component" value="Unassembled WGS sequence"/>
</dbReference>
<proteinExistence type="predicted"/>
<dbReference type="EMBL" id="JAUYVT010000014">
    <property type="protein sequence ID" value="MDP2565814.1"/>
    <property type="molecule type" value="Genomic_DNA"/>
</dbReference>
<protein>
    <submittedName>
        <fullName evidence="2">Uncharacterized protein</fullName>
    </submittedName>
</protein>
<comment type="caution">
    <text evidence="2">The sequence shown here is derived from an EMBL/GenBank/DDBJ whole genome shotgun (WGS) entry which is preliminary data.</text>
</comment>
<dbReference type="RefSeq" id="WP_305472554.1">
    <property type="nucleotide sequence ID" value="NZ_JAUYVT010000014.1"/>
</dbReference>
<reference evidence="2" key="1">
    <citation type="submission" date="2023-07" db="EMBL/GenBank/DDBJ databases">
        <title>Genome content predicts the carbon catabolic preferences of heterotrophic bacteria.</title>
        <authorList>
            <person name="Gralka M."/>
        </authorList>
    </citation>
    <scope>NUCLEOTIDE SEQUENCE</scope>
    <source>
        <strain evidence="2">4G09</strain>
    </source>
</reference>
<name>A0ABT9FGL0_9GAMM</name>
<evidence type="ECO:0000313" key="3">
    <source>
        <dbReference type="Proteomes" id="UP001177212"/>
    </source>
</evidence>
<keyword evidence="3" id="KW-1185">Reference proteome</keyword>
<evidence type="ECO:0000313" key="2">
    <source>
        <dbReference type="EMBL" id="MDP2565814.1"/>
    </source>
</evidence>
<feature type="region of interest" description="Disordered" evidence="1">
    <location>
        <begin position="236"/>
        <end position="268"/>
    </location>
</feature>